<organism evidence="2">
    <name type="scientific">marine metagenome</name>
    <dbReference type="NCBI Taxonomy" id="408172"/>
    <lineage>
        <taxon>unclassified sequences</taxon>
        <taxon>metagenomes</taxon>
        <taxon>ecological metagenomes</taxon>
    </lineage>
</organism>
<reference evidence="2" key="1">
    <citation type="submission" date="2018-05" db="EMBL/GenBank/DDBJ databases">
        <authorList>
            <person name="Lanie J.A."/>
            <person name="Ng W.-L."/>
            <person name="Kazmierczak K.M."/>
            <person name="Andrzejewski T.M."/>
            <person name="Davidsen T.M."/>
            <person name="Wayne K.J."/>
            <person name="Tettelin H."/>
            <person name="Glass J.I."/>
            <person name="Rusch D."/>
            <person name="Podicherti R."/>
            <person name="Tsui H.-C.T."/>
            <person name="Winkler M.E."/>
        </authorList>
    </citation>
    <scope>NUCLEOTIDE SEQUENCE</scope>
</reference>
<feature type="non-terminal residue" evidence="2">
    <location>
        <position position="1"/>
    </location>
</feature>
<proteinExistence type="predicted"/>
<dbReference type="AlphaFoldDB" id="A0A381QCC0"/>
<evidence type="ECO:0000313" key="2">
    <source>
        <dbReference type="EMBL" id="SUZ75303.1"/>
    </source>
</evidence>
<sequence length="51" mass="5619">VRAETLGGQFWVMTLAEGKGALFYCAGLNFSLILVLACVWISEGLQDLYYS</sequence>
<evidence type="ECO:0000256" key="1">
    <source>
        <dbReference type="SAM" id="Phobius"/>
    </source>
</evidence>
<protein>
    <submittedName>
        <fullName evidence="2">Uncharacterized protein</fullName>
    </submittedName>
</protein>
<keyword evidence="1" id="KW-0812">Transmembrane</keyword>
<gene>
    <name evidence="2" type="ORF">METZ01_LOCUS28157</name>
</gene>
<keyword evidence="1" id="KW-0472">Membrane</keyword>
<name>A0A381QCC0_9ZZZZ</name>
<keyword evidence="1" id="KW-1133">Transmembrane helix</keyword>
<dbReference type="EMBL" id="UINC01001240">
    <property type="protein sequence ID" value="SUZ75303.1"/>
    <property type="molecule type" value="Genomic_DNA"/>
</dbReference>
<accession>A0A381QCC0</accession>
<feature type="transmembrane region" description="Helical" evidence="1">
    <location>
        <begin position="21"/>
        <end position="42"/>
    </location>
</feature>